<keyword evidence="3" id="KW-0238">DNA-binding</keyword>
<dbReference type="OrthoDB" id="614023at2759"/>
<evidence type="ECO:0000256" key="1">
    <source>
        <dbReference type="ARBA" id="ARBA00004123"/>
    </source>
</evidence>
<dbReference type="PANTHER" id="PTHR48019">
    <property type="entry name" value="SERUM RESPONSE FACTOR HOMOLOG"/>
    <property type="match status" value="1"/>
</dbReference>
<keyword evidence="4" id="KW-0804">Transcription</keyword>
<evidence type="ECO:0000313" key="7">
    <source>
        <dbReference type="EMBL" id="KAF8704893.1"/>
    </source>
</evidence>
<sequence length="246" mass="27550">MPRKKVNLQWISNDTSRRVTHKKRCKALMKKTSELTTLCGVKACVVVYGEGEAQPEVWPSASEARDVLEKFKDMPEIGRFKKTQNQEDFIQGRISKLREQVCKLDLVNREHETSRLLLESMEGRRPGLVGTNVEELTNLNRMVEEKMAKVKELLHQQVVREGAVPSHPMLSSSQPQASYTYTEMQALVESVELQQGWPTNLAPNNAFASGSNGCAGTSENRGDMAQAYNMGCFSGLGTQDVFPPME</sequence>
<dbReference type="SMART" id="SM00432">
    <property type="entry name" value="MADS"/>
    <property type="match status" value="1"/>
</dbReference>
<dbReference type="GO" id="GO:0000987">
    <property type="term" value="F:cis-regulatory region sequence-specific DNA binding"/>
    <property type="evidence" value="ECO:0007669"/>
    <property type="project" value="InterPro"/>
</dbReference>
<keyword evidence="8" id="KW-1185">Reference proteome</keyword>
<dbReference type="EMBL" id="JACEFO010001770">
    <property type="protein sequence ID" value="KAF8704893.1"/>
    <property type="molecule type" value="Genomic_DNA"/>
</dbReference>
<feature type="domain" description="MADS-box" evidence="6">
    <location>
        <begin position="1"/>
        <end position="50"/>
    </location>
</feature>
<evidence type="ECO:0000313" key="8">
    <source>
        <dbReference type="Proteomes" id="UP000636709"/>
    </source>
</evidence>
<name>A0A835BQ26_9POAL</name>
<dbReference type="SUPFAM" id="SSF55455">
    <property type="entry name" value="SRF-like"/>
    <property type="match status" value="1"/>
</dbReference>
<comment type="caution">
    <text evidence="7">The sequence shown here is derived from an EMBL/GenBank/DDBJ whole genome shotgun (WGS) entry which is preliminary data.</text>
</comment>
<accession>A0A835BQ26</accession>
<gene>
    <name evidence="7" type="ORF">HU200_031134</name>
</gene>
<dbReference type="InterPro" id="IPR033897">
    <property type="entry name" value="SRF-like_MADS-box"/>
</dbReference>
<dbReference type="AlphaFoldDB" id="A0A835BQ26"/>
<dbReference type="Gene3D" id="3.40.1810.10">
    <property type="entry name" value="Transcription factor, MADS-box"/>
    <property type="match status" value="1"/>
</dbReference>
<dbReference type="GO" id="GO:0046983">
    <property type="term" value="F:protein dimerization activity"/>
    <property type="evidence" value="ECO:0007669"/>
    <property type="project" value="InterPro"/>
</dbReference>
<evidence type="ECO:0000256" key="3">
    <source>
        <dbReference type="ARBA" id="ARBA00023125"/>
    </source>
</evidence>
<reference evidence="7" key="1">
    <citation type="submission" date="2020-07" db="EMBL/GenBank/DDBJ databases">
        <title>Genome sequence and genetic diversity analysis of an under-domesticated orphan crop, white fonio (Digitaria exilis).</title>
        <authorList>
            <person name="Bennetzen J.L."/>
            <person name="Chen S."/>
            <person name="Ma X."/>
            <person name="Wang X."/>
            <person name="Yssel A.E.J."/>
            <person name="Chaluvadi S.R."/>
            <person name="Johnson M."/>
            <person name="Gangashetty P."/>
            <person name="Hamidou F."/>
            <person name="Sanogo M.D."/>
            <person name="Zwaenepoel A."/>
            <person name="Wallace J."/>
            <person name="Van De Peer Y."/>
            <person name="Van Deynze A."/>
        </authorList>
    </citation>
    <scope>NUCLEOTIDE SEQUENCE</scope>
    <source>
        <tissue evidence="7">Leaves</tissue>
    </source>
</reference>
<comment type="subcellular location">
    <subcellularLocation>
        <location evidence="1">Nucleus</location>
    </subcellularLocation>
</comment>
<dbReference type="InterPro" id="IPR036879">
    <property type="entry name" value="TF_MADSbox_sf"/>
</dbReference>
<dbReference type="GO" id="GO:0045944">
    <property type="term" value="P:positive regulation of transcription by RNA polymerase II"/>
    <property type="evidence" value="ECO:0007669"/>
    <property type="project" value="InterPro"/>
</dbReference>
<keyword evidence="5" id="KW-0539">Nucleus</keyword>
<proteinExistence type="predicted"/>
<evidence type="ECO:0000259" key="6">
    <source>
        <dbReference type="PROSITE" id="PS50066"/>
    </source>
</evidence>
<dbReference type="InterPro" id="IPR050142">
    <property type="entry name" value="MADS-box/MEF2_TF"/>
</dbReference>
<dbReference type="InterPro" id="IPR002100">
    <property type="entry name" value="TF_MADSbox"/>
</dbReference>
<dbReference type="Gramene" id="Dexi5B01G0005830.1">
    <property type="protein sequence ID" value="Dexi5B01G0005830.1:cds"/>
    <property type="gene ID" value="Dexi5B01G0005830"/>
</dbReference>
<dbReference type="GO" id="GO:0005634">
    <property type="term" value="C:nucleus"/>
    <property type="evidence" value="ECO:0007669"/>
    <property type="project" value="UniProtKB-SubCell"/>
</dbReference>
<evidence type="ECO:0000256" key="4">
    <source>
        <dbReference type="ARBA" id="ARBA00023163"/>
    </source>
</evidence>
<evidence type="ECO:0000256" key="5">
    <source>
        <dbReference type="ARBA" id="ARBA00023242"/>
    </source>
</evidence>
<dbReference type="CDD" id="cd00266">
    <property type="entry name" value="MADS_SRF_like"/>
    <property type="match status" value="1"/>
</dbReference>
<organism evidence="7 8">
    <name type="scientific">Digitaria exilis</name>
    <dbReference type="NCBI Taxonomy" id="1010633"/>
    <lineage>
        <taxon>Eukaryota</taxon>
        <taxon>Viridiplantae</taxon>
        <taxon>Streptophyta</taxon>
        <taxon>Embryophyta</taxon>
        <taxon>Tracheophyta</taxon>
        <taxon>Spermatophyta</taxon>
        <taxon>Magnoliopsida</taxon>
        <taxon>Liliopsida</taxon>
        <taxon>Poales</taxon>
        <taxon>Poaceae</taxon>
        <taxon>PACMAD clade</taxon>
        <taxon>Panicoideae</taxon>
        <taxon>Panicodae</taxon>
        <taxon>Paniceae</taxon>
        <taxon>Anthephorinae</taxon>
        <taxon>Digitaria</taxon>
    </lineage>
</organism>
<dbReference type="PROSITE" id="PS50066">
    <property type="entry name" value="MADS_BOX_2"/>
    <property type="match status" value="1"/>
</dbReference>
<evidence type="ECO:0000256" key="2">
    <source>
        <dbReference type="ARBA" id="ARBA00023015"/>
    </source>
</evidence>
<protein>
    <recommendedName>
        <fullName evidence="6">MADS-box domain-containing protein</fullName>
    </recommendedName>
</protein>
<dbReference type="Proteomes" id="UP000636709">
    <property type="component" value="Unassembled WGS sequence"/>
</dbReference>
<dbReference type="Pfam" id="PF00319">
    <property type="entry name" value="SRF-TF"/>
    <property type="match status" value="1"/>
</dbReference>
<keyword evidence="2" id="KW-0805">Transcription regulation</keyword>
<dbReference type="GO" id="GO:0000981">
    <property type="term" value="F:DNA-binding transcription factor activity, RNA polymerase II-specific"/>
    <property type="evidence" value="ECO:0007669"/>
    <property type="project" value="InterPro"/>
</dbReference>
<dbReference type="PRINTS" id="PR00404">
    <property type="entry name" value="MADSDOMAIN"/>
</dbReference>